<evidence type="ECO:0000256" key="3">
    <source>
        <dbReference type="ARBA" id="ARBA00023277"/>
    </source>
</evidence>
<feature type="binding site" evidence="4">
    <location>
        <begin position="74"/>
        <end position="78"/>
    </location>
    <ligand>
        <name>NADP(+)</name>
        <dbReference type="ChEBI" id="CHEBI:58349"/>
    </ligand>
</feature>
<comment type="subunit">
    <text evidence="4">Homopentamer.</text>
</comment>
<dbReference type="UniPathway" id="UPA00356">
    <property type="reaction ID" value="UER00440"/>
</dbReference>
<feature type="binding site" evidence="4">
    <location>
        <position position="282"/>
    </location>
    <ligand>
        <name>substrate</name>
    </ligand>
</feature>
<feature type="binding site" evidence="4">
    <location>
        <position position="179"/>
    </location>
    <ligand>
        <name>NADP(+)</name>
        <dbReference type="ChEBI" id="CHEBI:58349"/>
    </ligand>
</feature>
<dbReference type="AlphaFoldDB" id="A0A1H9C681"/>
<dbReference type="GO" id="GO:0008712">
    <property type="term" value="F:ADP-glyceromanno-heptose 6-epimerase activity"/>
    <property type="evidence" value="ECO:0007669"/>
    <property type="project" value="UniProtKB-UniRule"/>
</dbReference>
<feature type="active site" description="Proton acceptor" evidence="4">
    <location>
        <position position="142"/>
    </location>
</feature>
<dbReference type="InterPro" id="IPR001509">
    <property type="entry name" value="Epimerase_deHydtase"/>
</dbReference>
<dbReference type="STRING" id="478744.SAMN05444359_10471"/>
<dbReference type="PANTHER" id="PTHR43103:SF3">
    <property type="entry name" value="ADP-L-GLYCERO-D-MANNO-HEPTOSE-6-EPIMERASE"/>
    <property type="match status" value="1"/>
</dbReference>
<evidence type="ECO:0000313" key="6">
    <source>
        <dbReference type="EMBL" id="SEP96343.1"/>
    </source>
</evidence>
<dbReference type="Gene3D" id="3.90.25.10">
    <property type="entry name" value="UDP-galactose 4-epimerase, domain 1"/>
    <property type="match status" value="1"/>
</dbReference>
<keyword evidence="2 4" id="KW-0413">Isomerase</keyword>
<feature type="binding site" evidence="4">
    <location>
        <position position="181"/>
    </location>
    <ligand>
        <name>substrate</name>
    </ligand>
</feature>
<feature type="binding site" evidence="4">
    <location>
        <position position="216"/>
    </location>
    <ligand>
        <name>substrate</name>
    </ligand>
</feature>
<dbReference type="HAMAP" id="MF_01601">
    <property type="entry name" value="Heptose_epimerase"/>
    <property type="match status" value="1"/>
</dbReference>
<dbReference type="EC" id="5.1.3.20" evidence="4"/>
<dbReference type="InParanoid" id="A0A1H9C681"/>
<comment type="pathway">
    <text evidence="4">Nucleotide-sugar biosynthesis; ADP-L-glycero-beta-D-manno-heptose biosynthesis; ADP-L-glycero-beta-D-manno-heptose from D-glycero-beta-D-manno-heptose 7-phosphate: step 4/4.</text>
</comment>
<comment type="similarity">
    <text evidence="4">Belongs to the NAD(P)-dependent epimerase/dehydratase family. HldD subfamily.</text>
</comment>
<keyword evidence="3 4" id="KW-0119">Carbohydrate metabolism</keyword>
<dbReference type="EMBL" id="FOFB01000004">
    <property type="protein sequence ID" value="SEP96343.1"/>
    <property type="molecule type" value="Genomic_DNA"/>
</dbReference>
<dbReference type="RefSeq" id="WP_090165909.1">
    <property type="nucleotide sequence ID" value="NZ_FOFB01000004.1"/>
</dbReference>
<evidence type="ECO:0000313" key="7">
    <source>
        <dbReference type="Proteomes" id="UP000199021"/>
    </source>
</evidence>
<feature type="binding site" evidence="4">
    <location>
        <position position="54"/>
    </location>
    <ligand>
        <name>NADP(+)</name>
        <dbReference type="ChEBI" id="CHEBI:58349"/>
    </ligand>
</feature>
<feature type="binding site" evidence="4">
    <location>
        <position position="188"/>
    </location>
    <ligand>
        <name>substrate</name>
    </ligand>
</feature>
<comment type="caution">
    <text evidence="4">Lacks conserved residue(s) required for the propagation of feature annotation.</text>
</comment>
<dbReference type="CDD" id="cd05248">
    <property type="entry name" value="ADP_GME_SDR_e"/>
    <property type="match status" value="1"/>
</dbReference>
<evidence type="ECO:0000259" key="5">
    <source>
        <dbReference type="Pfam" id="PF01370"/>
    </source>
</evidence>
<proteinExistence type="inferred from homology"/>
<comment type="cofactor">
    <cofactor evidence="4">
        <name>NADP(+)</name>
        <dbReference type="ChEBI" id="CHEBI:58349"/>
    </cofactor>
    <text evidence="4">Binds 1 NADP(+) per subunit.</text>
</comment>
<dbReference type="Gene3D" id="3.40.50.720">
    <property type="entry name" value="NAD(P)-binding Rossmann-like Domain"/>
    <property type="match status" value="1"/>
</dbReference>
<name>A0A1H9C681_9BACT</name>
<feature type="binding site" evidence="4">
    <location>
        <begin position="10"/>
        <end position="11"/>
    </location>
    <ligand>
        <name>NADP(+)</name>
        <dbReference type="ChEBI" id="CHEBI:58349"/>
    </ligand>
</feature>
<dbReference type="SUPFAM" id="SSF51735">
    <property type="entry name" value="NAD(P)-binding Rossmann-fold domains"/>
    <property type="match status" value="1"/>
</dbReference>
<dbReference type="InterPro" id="IPR011912">
    <property type="entry name" value="Heptose_epim"/>
</dbReference>
<reference evidence="7" key="1">
    <citation type="submission" date="2016-10" db="EMBL/GenBank/DDBJ databases">
        <authorList>
            <person name="Varghese N."/>
            <person name="Submissions S."/>
        </authorList>
    </citation>
    <scope>NUCLEOTIDE SEQUENCE [LARGE SCALE GENOMIC DNA]</scope>
    <source>
        <strain evidence="7">DSM 24740</strain>
    </source>
</reference>
<accession>A0A1H9C681</accession>
<dbReference type="GO" id="GO:0050661">
    <property type="term" value="F:NADP binding"/>
    <property type="evidence" value="ECO:0007669"/>
    <property type="project" value="InterPro"/>
</dbReference>
<gene>
    <name evidence="4" type="primary">hldD</name>
    <name evidence="6" type="ORF">SAMN05444359_10471</name>
</gene>
<feature type="binding site" evidence="4">
    <location>
        <position position="171"/>
    </location>
    <ligand>
        <name>NADP(+)</name>
        <dbReference type="ChEBI" id="CHEBI:58349"/>
    </ligand>
</feature>
<dbReference type="NCBIfam" id="TIGR02197">
    <property type="entry name" value="heptose_epim"/>
    <property type="match status" value="1"/>
</dbReference>
<feature type="active site" description="Proton acceptor" evidence="4">
    <location>
        <position position="179"/>
    </location>
</feature>
<feature type="domain" description="NAD-dependent epimerase/dehydratase" evidence="5">
    <location>
        <begin position="3"/>
        <end position="245"/>
    </location>
</feature>
<feature type="binding site" evidence="4">
    <location>
        <position position="39"/>
    </location>
    <ligand>
        <name>NADP(+)</name>
        <dbReference type="ChEBI" id="CHEBI:58349"/>
    </ligand>
</feature>
<keyword evidence="1 4" id="KW-0521">NADP</keyword>
<feature type="binding site" evidence="4">
    <location>
        <begin position="202"/>
        <end position="205"/>
    </location>
    <ligand>
        <name>substrate</name>
    </ligand>
</feature>
<comment type="domain">
    <text evidence="4">Contains a large N-terminal NADP-binding domain, and a smaller C-terminal substrate-binding domain.</text>
</comment>
<evidence type="ECO:0000256" key="1">
    <source>
        <dbReference type="ARBA" id="ARBA00022857"/>
    </source>
</evidence>
<comment type="function">
    <text evidence="4">Catalyzes the interconversion between ADP-D-glycero-beta-D-manno-heptose and ADP-L-glycero-beta-D-manno-heptose via an epimerization at carbon 6 of the heptose.</text>
</comment>
<dbReference type="PANTHER" id="PTHR43103">
    <property type="entry name" value="NUCLEOSIDE-DIPHOSPHATE-SUGAR EPIMERASE"/>
    <property type="match status" value="1"/>
</dbReference>
<sequence>MYLVTGAAGFIGSALVAYLNQQGITDLILADDFLHYQNKTPNLEGKKYLRKVERDILFDRWDEEKWPLRGVYHLGARTDTTETDKEIFDRLNRHFSKEVWKRCTDLSIPLIYASSGATYGLGEHGYEDRDELASVLEPLNEYGRSKNDFDVWALAQKSSPPNWYGLKFFNVYGPNEYHKGRMASVIWHTFRQVKATGGMKLFRSHREDYADGQQTRDFIYVKDLCRVNHWLMHQRPSPNGLYNLGTGKGRTFQDLAANTFRAMGQEPNISFIDTPADIRDKYQYFTEADMRKLRSVGYDAPFTSLEDGIEDYVTNYLIPGNYF</sequence>
<dbReference type="Pfam" id="PF01370">
    <property type="entry name" value="Epimerase"/>
    <property type="match status" value="1"/>
</dbReference>
<protein>
    <recommendedName>
        <fullName evidence="4">ADP-L-glycero-D-manno-heptose-6-epimerase</fullName>
        <ecNumber evidence="4">5.1.3.20</ecNumber>
    </recommendedName>
    <alternativeName>
        <fullName evidence="4">ADP-L-glycero-beta-D-manno-heptose-6-epimerase</fullName>
        <shortName evidence="4">ADP-glyceromanno-heptose 6-epimerase</shortName>
        <shortName evidence="4">ADP-hep 6-epimerase</shortName>
        <shortName evidence="4">AGME</shortName>
    </alternativeName>
</protein>
<feature type="binding site" evidence="4">
    <location>
        <begin position="31"/>
        <end position="32"/>
    </location>
    <ligand>
        <name>NADP(+)</name>
        <dbReference type="ChEBI" id="CHEBI:58349"/>
    </ligand>
</feature>
<feature type="binding site" evidence="4">
    <location>
        <position position="146"/>
    </location>
    <ligand>
        <name>NADP(+)</name>
        <dbReference type="ChEBI" id="CHEBI:58349"/>
    </ligand>
</feature>
<dbReference type="OrthoDB" id="8967463at2"/>
<evidence type="ECO:0000256" key="4">
    <source>
        <dbReference type="HAMAP-Rule" id="MF_01601"/>
    </source>
</evidence>
<dbReference type="GO" id="GO:0005975">
    <property type="term" value="P:carbohydrate metabolic process"/>
    <property type="evidence" value="ECO:0007669"/>
    <property type="project" value="UniProtKB-UniRule"/>
</dbReference>
<keyword evidence="7" id="KW-1185">Reference proteome</keyword>
<evidence type="ECO:0000256" key="2">
    <source>
        <dbReference type="ARBA" id="ARBA00023235"/>
    </source>
</evidence>
<dbReference type="InterPro" id="IPR036291">
    <property type="entry name" value="NAD(P)-bd_dom_sf"/>
</dbReference>
<dbReference type="Proteomes" id="UP000199021">
    <property type="component" value="Unassembled WGS sequence"/>
</dbReference>
<organism evidence="6 7">
    <name type="scientific">Neolewinella agarilytica</name>
    <dbReference type="NCBI Taxonomy" id="478744"/>
    <lineage>
        <taxon>Bacteria</taxon>
        <taxon>Pseudomonadati</taxon>
        <taxon>Bacteroidota</taxon>
        <taxon>Saprospiria</taxon>
        <taxon>Saprospirales</taxon>
        <taxon>Lewinellaceae</taxon>
        <taxon>Neolewinella</taxon>
    </lineage>
</organism>
<feature type="binding site" evidence="4">
    <location>
        <position position="170"/>
    </location>
    <ligand>
        <name>substrate</name>
    </ligand>
</feature>
<dbReference type="GO" id="GO:0097171">
    <property type="term" value="P:ADP-L-glycero-beta-D-manno-heptose biosynthetic process"/>
    <property type="evidence" value="ECO:0007669"/>
    <property type="project" value="UniProtKB-UniPathway"/>
</dbReference>
<comment type="catalytic activity">
    <reaction evidence="4">
        <text>ADP-D-glycero-beta-D-manno-heptose = ADP-L-glycero-beta-D-manno-heptose</text>
        <dbReference type="Rhea" id="RHEA:17577"/>
        <dbReference type="ChEBI" id="CHEBI:59967"/>
        <dbReference type="ChEBI" id="CHEBI:61506"/>
        <dbReference type="EC" id="5.1.3.20"/>
    </reaction>
</comment>